<organism evidence="7 8">
    <name type="scientific">Alkaliphilus flagellatus</name>
    <dbReference type="NCBI Taxonomy" id="2841507"/>
    <lineage>
        <taxon>Bacteria</taxon>
        <taxon>Bacillati</taxon>
        <taxon>Bacillota</taxon>
        <taxon>Clostridia</taxon>
        <taxon>Peptostreptococcales</taxon>
        <taxon>Natronincolaceae</taxon>
        <taxon>Alkaliphilus</taxon>
    </lineage>
</organism>
<dbReference type="Pfam" id="PF03899">
    <property type="entry name" value="ATP-synt_I"/>
    <property type="match status" value="1"/>
</dbReference>
<feature type="transmembrane region" description="Helical" evidence="6">
    <location>
        <begin position="77"/>
        <end position="92"/>
    </location>
</feature>
<feature type="transmembrane region" description="Helical" evidence="6">
    <location>
        <begin position="12"/>
        <end position="30"/>
    </location>
</feature>
<feature type="transmembrane region" description="Helical" evidence="6">
    <location>
        <begin position="36"/>
        <end position="56"/>
    </location>
</feature>
<evidence type="ECO:0000256" key="5">
    <source>
        <dbReference type="ARBA" id="ARBA00023136"/>
    </source>
</evidence>
<keyword evidence="3 6" id="KW-0812">Transmembrane</keyword>
<proteinExistence type="predicted"/>
<evidence type="ECO:0000313" key="7">
    <source>
        <dbReference type="EMBL" id="MBU5676592.1"/>
    </source>
</evidence>
<dbReference type="EMBL" id="JAHLQK010000003">
    <property type="protein sequence ID" value="MBU5676592.1"/>
    <property type="molecule type" value="Genomic_DNA"/>
</dbReference>
<keyword evidence="8" id="KW-1185">Reference proteome</keyword>
<dbReference type="RefSeq" id="WP_216416514.1">
    <property type="nucleotide sequence ID" value="NZ_JAHLQK010000003.1"/>
</dbReference>
<protein>
    <submittedName>
        <fullName evidence="7">ATP synthase subunit I</fullName>
    </submittedName>
</protein>
<feature type="transmembrane region" description="Helical" evidence="6">
    <location>
        <begin position="98"/>
        <end position="118"/>
    </location>
</feature>
<evidence type="ECO:0000256" key="1">
    <source>
        <dbReference type="ARBA" id="ARBA00004651"/>
    </source>
</evidence>
<evidence type="ECO:0000256" key="4">
    <source>
        <dbReference type="ARBA" id="ARBA00022989"/>
    </source>
</evidence>
<keyword evidence="4 6" id="KW-1133">Transmembrane helix</keyword>
<evidence type="ECO:0000256" key="3">
    <source>
        <dbReference type="ARBA" id="ARBA00022692"/>
    </source>
</evidence>
<comment type="caution">
    <text evidence="7">The sequence shown here is derived from an EMBL/GenBank/DDBJ whole genome shotgun (WGS) entry which is preliminary data.</text>
</comment>
<keyword evidence="2" id="KW-1003">Cell membrane</keyword>
<dbReference type="Proteomes" id="UP000779508">
    <property type="component" value="Unassembled WGS sequence"/>
</dbReference>
<keyword evidence="5 6" id="KW-0472">Membrane</keyword>
<evidence type="ECO:0000313" key="8">
    <source>
        <dbReference type="Proteomes" id="UP000779508"/>
    </source>
</evidence>
<sequence length="131" mass="14602">MGHTWDIQVKIAKGVLILNLLIGAASLIVIRPFIPFIKGLAFGSLIAILNFRLLALTIDKAIKMPPHKAQTYSGSRYIVRFFINAVVIYISLKGEHINALGTIIGLISIKPIILKEGLFNEVKFFKKIFIK</sequence>
<evidence type="ECO:0000256" key="6">
    <source>
        <dbReference type="SAM" id="Phobius"/>
    </source>
</evidence>
<name>A0ABS6G4I0_9FIRM</name>
<evidence type="ECO:0000256" key="2">
    <source>
        <dbReference type="ARBA" id="ARBA00022475"/>
    </source>
</evidence>
<reference evidence="7 8" key="1">
    <citation type="submission" date="2021-06" db="EMBL/GenBank/DDBJ databases">
        <authorList>
            <person name="Sun Q."/>
            <person name="Li D."/>
        </authorList>
    </citation>
    <scope>NUCLEOTIDE SEQUENCE [LARGE SCALE GENOMIC DNA]</scope>
    <source>
        <strain evidence="7 8">MSJ-5</strain>
    </source>
</reference>
<gene>
    <name evidence="7" type="ORF">KQI88_09195</name>
</gene>
<dbReference type="InterPro" id="IPR005598">
    <property type="entry name" value="ATP_synth_I"/>
</dbReference>
<accession>A0ABS6G4I0</accession>
<comment type="subcellular location">
    <subcellularLocation>
        <location evidence="1">Cell membrane</location>
        <topology evidence="1">Multi-pass membrane protein</topology>
    </subcellularLocation>
</comment>